<dbReference type="Proteomes" id="UP000254043">
    <property type="component" value="Unassembled WGS sequence"/>
</dbReference>
<protein>
    <submittedName>
        <fullName evidence="2">BfpM-like protein</fullName>
    </submittedName>
</protein>
<gene>
    <name evidence="2" type="ORF">NCTC7927_03708</name>
</gene>
<evidence type="ECO:0000259" key="1">
    <source>
        <dbReference type="Pfam" id="PF08378"/>
    </source>
</evidence>
<dbReference type="InterPro" id="IPR011528">
    <property type="entry name" value="NERD"/>
</dbReference>
<dbReference type="AlphaFoldDB" id="A0A376MBF1"/>
<organism evidence="2 3">
    <name type="scientific">Escherichia coli</name>
    <dbReference type="NCBI Taxonomy" id="562"/>
    <lineage>
        <taxon>Bacteria</taxon>
        <taxon>Pseudomonadati</taxon>
        <taxon>Pseudomonadota</taxon>
        <taxon>Gammaproteobacteria</taxon>
        <taxon>Enterobacterales</taxon>
        <taxon>Enterobacteriaceae</taxon>
        <taxon>Escherichia</taxon>
    </lineage>
</organism>
<reference evidence="2 3" key="1">
    <citation type="submission" date="2018-06" db="EMBL/GenBank/DDBJ databases">
        <authorList>
            <consortium name="Pathogen Informatics"/>
            <person name="Doyle S."/>
        </authorList>
    </citation>
    <scope>NUCLEOTIDE SEQUENCE [LARGE SCALE GENOMIC DNA]</scope>
    <source>
        <strain evidence="2 3">NCTC7927</strain>
    </source>
</reference>
<dbReference type="Pfam" id="PF08378">
    <property type="entry name" value="NERD"/>
    <property type="match status" value="1"/>
</dbReference>
<evidence type="ECO:0000313" key="2">
    <source>
        <dbReference type="EMBL" id="STF94832.1"/>
    </source>
</evidence>
<dbReference type="EMBL" id="UGAK01000003">
    <property type="protein sequence ID" value="STF94832.1"/>
    <property type="molecule type" value="Genomic_DNA"/>
</dbReference>
<name>A0A376MBF1_ECOLX</name>
<proteinExistence type="predicted"/>
<feature type="domain" description="NERD" evidence="1">
    <location>
        <begin position="52"/>
        <end position="137"/>
    </location>
</feature>
<evidence type="ECO:0000313" key="3">
    <source>
        <dbReference type="Proteomes" id="UP000254043"/>
    </source>
</evidence>
<sequence>MWDGGLQEQEVLAIEKIKAAFSVNVSKPDKPFRSGSISEQLKSYGFIGNEMFPWKGYAGFRFVEAKKEGEFDLVIVTHCNVIIVELKDWNHQPVTARGDTWFKGDKNMGRSPVSVTRSKKFMLDKKLKRLVDRFTNKGYIPIVHFFVVMTGNADFSALPEEQRRHTISLKDFLKFADRGSFNNYFKPHPATKVLNRPGFPGECFICELRLPDHRFRWKHNKLFLLLPEEYGPAFPAIVDCYTSPPT</sequence>
<accession>A0A376MBF1</accession>